<name>A0ABR3DSL8_NEUIN</name>
<dbReference type="EMBL" id="JAVLET010000001">
    <property type="protein sequence ID" value="KAL0475665.1"/>
    <property type="molecule type" value="Genomic_DNA"/>
</dbReference>
<organism evidence="2 3">
    <name type="scientific">Neurospora intermedia</name>
    <dbReference type="NCBI Taxonomy" id="5142"/>
    <lineage>
        <taxon>Eukaryota</taxon>
        <taxon>Fungi</taxon>
        <taxon>Dikarya</taxon>
        <taxon>Ascomycota</taxon>
        <taxon>Pezizomycotina</taxon>
        <taxon>Sordariomycetes</taxon>
        <taxon>Sordariomycetidae</taxon>
        <taxon>Sordariales</taxon>
        <taxon>Sordariaceae</taxon>
        <taxon>Neurospora</taxon>
    </lineage>
</organism>
<feature type="region of interest" description="Disordered" evidence="1">
    <location>
        <begin position="1"/>
        <end position="38"/>
    </location>
</feature>
<dbReference type="Proteomes" id="UP001451303">
    <property type="component" value="Unassembled WGS sequence"/>
</dbReference>
<gene>
    <name evidence="2" type="ORF">QR685DRAFT_55284</name>
</gene>
<proteinExistence type="predicted"/>
<reference evidence="2 3" key="1">
    <citation type="submission" date="2023-09" db="EMBL/GenBank/DDBJ databases">
        <title>Multi-omics analysis of a traditional fermented food reveals byproduct-associated fungal strains for waste-to-food upcycling.</title>
        <authorList>
            <consortium name="Lawrence Berkeley National Laboratory"/>
            <person name="Rekdal V.M."/>
            <person name="Villalobos-Escobedo J.M."/>
            <person name="Rodriguez-Valeron N."/>
            <person name="Garcia M.O."/>
            <person name="Vasquez D.P."/>
            <person name="Damayanti I."/>
            <person name="Sorensen P.M."/>
            <person name="Baidoo E.E."/>
            <person name="De Carvalho A.C."/>
            <person name="Riley R."/>
            <person name="Lipzen A."/>
            <person name="He G."/>
            <person name="Yan M."/>
            <person name="Haridas S."/>
            <person name="Daum C."/>
            <person name="Yoshinaga Y."/>
            <person name="Ng V."/>
            <person name="Grigoriev I.V."/>
            <person name="Munk R."/>
            <person name="Nuraida L."/>
            <person name="Wijaya C.H."/>
            <person name="Morales P.-C."/>
            <person name="Keasling J.D."/>
        </authorList>
    </citation>
    <scope>NUCLEOTIDE SEQUENCE [LARGE SCALE GENOMIC DNA]</scope>
    <source>
        <strain evidence="2 3">FGSC 2613</strain>
    </source>
</reference>
<comment type="caution">
    <text evidence="2">The sequence shown here is derived from an EMBL/GenBank/DDBJ whole genome shotgun (WGS) entry which is preliminary data.</text>
</comment>
<feature type="compositionally biased region" description="Polar residues" evidence="1">
    <location>
        <begin position="23"/>
        <end position="38"/>
    </location>
</feature>
<evidence type="ECO:0000313" key="3">
    <source>
        <dbReference type="Proteomes" id="UP001451303"/>
    </source>
</evidence>
<accession>A0ABR3DSL8</accession>
<protein>
    <submittedName>
        <fullName evidence="2">Uncharacterized protein</fullName>
    </submittedName>
</protein>
<sequence length="79" mass="8526">MTYTPSVRCCSNSINDMTREESSNMSAGQDTEESNGQATSPVMVSAALGDHFAQCKQNREFWMMDLGDPALCPSVSALS</sequence>
<keyword evidence="3" id="KW-1185">Reference proteome</keyword>
<evidence type="ECO:0000313" key="2">
    <source>
        <dbReference type="EMBL" id="KAL0475665.1"/>
    </source>
</evidence>
<evidence type="ECO:0000256" key="1">
    <source>
        <dbReference type="SAM" id="MobiDB-lite"/>
    </source>
</evidence>
<feature type="compositionally biased region" description="Polar residues" evidence="1">
    <location>
        <begin position="1"/>
        <end position="16"/>
    </location>
</feature>